<name>A0A182M442_9DIPT</name>
<keyword evidence="1" id="KW-0472">Membrane</keyword>
<protein>
    <recommendedName>
        <fullName evidence="5">Secreted protein</fullName>
    </recommendedName>
</protein>
<keyword evidence="4" id="KW-1185">Reference proteome</keyword>
<accession>A0A182M442</accession>
<organism evidence="3 4">
    <name type="scientific">Anopheles culicifacies</name>
    <dbReference type="NCBI Taxonomy" id="139723"/>
    <lineage>
        <taxon>Eukaryota</taxon>
        <taxon>Metazoa</taxon>
        <taxon>Ecdysozoa</taxon>
        <taxon>Arthropoda</taxon>
        <taxon>Hexapoda</taxon>
        <taxon>Insecta</taxon>
        <taxon>Pterygota</taxon>
        <taxon>Neoptera</taxon>
        <taxon>Endopterygota</taxon>
        <taxon>Diptera</taxon>
        <taxon>Nematocera</taxon>
        <taxon>Culicoidea</taxon>
        <taxon>Culicidae</taxon>
        <taxon>Anophelinae</taxon>
        <taxon>Anopheles</taxon>
        <taxon>culicifacies species complex</taxon>
    </lineage>
</organism>
<proteinExistence type="predicted"/>
<evidence type="ECO:0000313" key="4">
    <source>
        <dbReference type="Proteomes" id="UP000075883"/>
    </source>
</evidence>
<reference evidence="4" key="1">
    <citation type="submission" date="2013-09" db="EMBL/GenBank/DDBJ databases">
        <title>The Genome Sequence of Anopheles culicifacies species A.</title>
        <authorList>
            <consortium name="The Broad Institute Genomics Platform"/>
            <person name="Neafsey D.E."/>
            <person name="Besansky N."/>
            <person name="Howell P."/>
            <person name="Walton C."/>
            <person name="Young S.K."/>
            <person name="Zeng Q."/>
            <person name="Gargeya S."/>
            <person name="Fitzgerald M."/>
            <person name="Haas B."/>
            <person name="Abouelleil A."/>
            <person name="Allen A.W."/>
            <person name="Alvarado L."/>
            <person name="Arachchi H.M."/>
            <person name="Berlin A.M."/>
            <person name="Chapman S.B."/>
            <person name="Gainer-Dewar J."/>
            <person name="Goldberg J."/>
            <person name="Griggs A."/>
            <person name="Gujja S."/>
            <person name="Hansen M."/>
            <person name="Howarth C."/>
            <person name="Imamovic A."/>
            <person name="Ireland A."/>
            <person name="Larimer J."/>
            <person name="McCowan C."/>
            <person name="Murphy C."/>
            <person name="Pearson M."/>
            <person name="Poon T.W."/>
            <person name="Priest M."/>
            <person name="Roberts A."/>
            <person name="Saif S."/>
            <person name="Shea T."/>
            <person name="Sisk P."/>
            <person name="Sykes S."/>
            <person name="Wortman J."/>
            <person name="Nusbaum C."/>
            <person name="Birren B."/>
        </authorList>
    </citation>
    <scope>NUCLEOTIDE SEQUENCE [LARGE SCALE GENOMIC DNA]</scope>
    <source>
        <strain evidence="4">A-37</strain>
    </source>
</reference>
<dbReference type="EnsemblMetazoa" id="ACUA008989-RA">
    <property type="protein sequence ID" value="ACUA008989-PA"/>
    <property type="gene ID" value="ACUA008989"/>
</dbReference>
<keyword evidence="1" id="KW-1133">Transmembrane helix</keyword>
<dbReference type="AlphaFoldDB" id="A0A182M442"/>
<evidence type="ECO:0008006" key="5">
    <source>
        <dbReference type="Google" id="ProtNLM"/>
    </source>
</evidence>
<feature type="transmembrane region" description="Helical" evidence="1">
    <location>
        <begin position="126"/>
        <end position="148"/>
    </location>
</feature>
<evidence type="ECO:0000256" key="1">
    <source>
        <dbReference type="SAM" id="Phobius"/>
    </source>
</evidence>
<dbReference type="VEuPathDB" id="VectorBase:ACUA008989"/>
<evidence type="ECO:0000313" key="3">
    <source>
        <dbReference type="EnsemblMetazoa" id="ACUA008989-PA"/>
    </source>
</evidence>
<keyword evidence="2" id="KW-0732">Signal</keyword>
<feature type="chain" id="PRO_5008127845" description="Secreted protein" evidence="2">
    <location>
        <begin position="23"/>
        <end position="184"/>
    </location>
</feature>
<evidence type="ECO:0000256" key="2">
    <source>
        <dbReference type="SAM" id="SignalP"/>
    </source>
</evidence>
<reference evidence="3" key="2">
    <citation type="submission" date="2020-05" db="UniProtKB">
        <authorList>
            <consortium name="EnsemblMetazoa"/>
        </authorList>
    </citation>
    <scope>IDENTIFICATION</scope>
    <source>
        <strain evidence="3">A-37</strain>
    </source>
</reference>
<dbReference type="EMBL" id="AXCM01000623">
    <property type="status" value="NOT_ANNOTATED_CDS"/>
    <property type="molecule type" value="Genomic_DNA"/>
</dbReference>
<sequence length="184" mass="20214">MSVYFLILLATLISTYLSPIETTIPPISAGSTLAVSWMVWFGFRNACKDKGMKISDLPTSPYEQNRTLRAFSSCLRWPSSSGLAVFTSHTTSPRSAAMIKLNALIIPSRRPSRPFSASKVNRLPVAALYLTFAATSFSAAAFTLRFVVGSRSRSRIFGSERIWFCSPFRSFSTASSAFVLEAAE</sequence>
<feature type="signal peptide" evidence="2">
    <location>
        <begin position="1"/>
        <end position="22"/>
    </location>
</feature>
<keyword evidence="1" id="KW-0812">Transmembrane</keyword>
<dbReference type="Proteomes" id="UP000075883">
    <property type="component" value="Unassembled WGS sequence"/>
</dbReference>